<keyword evidence="2" id="KW-1185">Reference proteome</keyword>
<evidence type="ECO:0000313" key="2">
    <source>
        <dbReference type="Proteomes" id="UP001303046"/>
    </source>
</evidence>
<sequence length="144" mass="16359">MYELYNLLCYVAKDSHTLQKGAVVYIVKAHNLKGQLNEGSMESLATTIHFVMQNCRTLSSVLEQTALSKLLRYFSVPFAALQEGRVRDWPVITIENYTTYCGDADMKKEGGCATAVRNDYNNLGGIWLNVVWMRLRTIARSQRT</sequence>
<evidence type="ECO:0000313" key="1">
    <source>
        <dbReference type="EMBL" id="KAK6743473.1"/>
    </source>
</evidence>
<reference evidence="1 2" key="1">
    <citation type="submission" date="2023-08" db="EMBL/GenBank/DDBJ databases">
        <title>A Necator americanus chromosomal reference genome.</title>
        <authorList>
            <person name="Ilik V."/>
            <person name="Petrzelkova K.J."/>
            <person name="Pardy F."/>
            <person name="Fuh T."/>
            <person name="Niatou-Singa F.S."/>
            <person name="Gouil Q."/>
            <person name="Baker L."/>
            <person name="Ritchie M.E."/>
            <person name="Jex A.R."/>
            <person name="Gazzola D."/>
            <person name="Li H."/>
            <person name="Toshio Fujiwara R."/>
            <person name="Zhan B."/>
            <person name="Aroian R.V."/>
            <person name="Pafco B."/>
            <person name="Schwarz E.M."/>
        </authorList>
    </citation>
    <scope>NUCLEOTIDE SEQUENCE [LARGE SCALE GENOMIC DNA]</scope>
    <source>
        <strain evidence="1 2">Aroian</strain>
        <tissue evidence="1">Whole animal</tissue>
    </source>
</reference>
<gene>
    <name evidence="1" type="primary">Necator_chrIII.g11390</name>
    <name evidence="1" type="ORF">RB195_010625</name>
</gene>
<proteinExistence type="predicted"/>
<dbReference type="Proteomes" id="UP001303046">
    <property type="component" value="Unassembled WGS sequence"/>
</dbReference>
<dbReference type="EMBL" id="JAVFWL010000003">
    <property type="protein sequence ID" value="KAK6743473.1"/>
    <property type="molecule type" value="Genomic_DNA"/>
</dbReference>
<name>A0ABR1CYV4_NECAM</name>
<comment type="caution">
    <text evidence="1">The sequence shown here is derived from an EMBL/GenBank/DDBJ whole genome shotgun (WGS) entry which is preliminary data.</text>
</comment>
<accession>A0ABR1CYV4</accession>
<organism evidence="1 2">
    <name type="scientific">Necator americanus</name>
    <name type="common">Human hookworm</name>
    <dbReference type="NCBI Taxonomy" id="51031"/>
    <lineage>
        <taxon>Eukaryota</taxon>
        <taxon>Metazoa</taxon>
        <taxon>Ecdysozoa</taxon>
        <taxon>Nematoda</taxon>
        <taxon>Chromadorea</taxon>
        <taxon>Rhabditida</taxon>
        <taxon>Rhabditina</taxon>
        <taxon>Rhabditomorpha</taxon>
        <taxon>Strongyloidea</taxon>
        <taxon>Ancylostomatidae</taxon>
        <taxon>Bunostominae</taxon>
        <taxon>Necator</taxon>
    </lineage>
</organism>
<protein>
    <submittedName>
        <fullName evidence="1">Uncharacterized protein</fullName>
    </submittedName>
</protein>